<evidence type="ECO:0000313" key="3">
    <source>
        <dbReference type="EMBL" id="CAD7084959.1"/>
    </source>
</evidence>
<dbReference type="GO" id="GO:0006281">
    <property type="term" value="P:DNA repair"/>
    <property type="evidence" value="ECO:0007669"/>
    <property type="project" value="InterPro"/>
</dbReference>
<dbReference type="OMA" id="KIIMRLF"/>
<dbReference type="Gene3D" id="6.10.250.1630">
    <property type="match status" value="1"/>
</dbReference>
<dbReference type="PANTHER" id="PTHR46404:SF1">
    <property type="entry name" value="DNA POLYMERASE IOTA"/>
    <property type="match status" value="1"/>
</dbReference>
<dbReference type="EMBL" id="LR899011">
    <property type="protein sequence ID" value="CAD7084959.1"/>
    <property type="molecule type" value="Genomic_DNA"/>
</dbReference>
<dbReference type="FunFam" id="3.40.1170.60:FF:000006">
    <property type="entry name" value="DNA polymerase iota"/>
    <property type="match status" value="1"/>
</dbReference>
<dbReference type="GO" id="GO:0003684">
    <property type="term" value="F:damaged DNA binding"/>
    <property type="evidence" value="ECO:0007669"/>
    <property type="project" value="InterPro"/>
</dbReference>
<feature type="domain" description="UmuC" evidence="2">
    <location>
        <begin position="22"/>
        <end position="235"/>
    </location>
</feature>
<feature type="compositionally biased region" description="Polar residues" evidence="1">
    <location>
        <begin position="438"/>
        <end position="450"/>
    </location>
</feature>
<dbReference type="Proteomes" id="UP000594454">
    <property type="component" value="Chromosome 3"/>
</dbReference>
<dbReference type="AlphaFoldDB" id="A0A7R8UQ54"/>
<dbReference type="Gene3D" id="1.10.150.20">
    <property type="entry name" value="5' to 3' exonuclease, C-terminal subdomain"/>
    <property type="match status" value="1"/>
</dbReference>
<dbReference type="Gene3D" id="3.30.70.270">
    <property type="match status" value="1"/>
</dbReference>
<evidence type="ECO:0000259" key="2">
    <source>
        <dbReference type="PROSITE" id="PS50173"/>
    </source>
</evidence>
<dbReference type="GO" id="GO:0003887">
    <property type="term" value="F:DNA-directed DNA polymerase activity"/>
    <property type="evidence" value="ECO:0007669"/>
    <property type="project" value="TreeGrafter"/>
</dbReference>
<dbReference type="InterPro" id="IPR017961">
    <property type="entry name" value="DNA_pol_Y-fam_little_finger"/>
</dbReference>
<evidence type="ECO:0000313" key="4">
    <source>
        <dbReference type="Proteomes" id="UP000594454"/>
    </source>
</evidence>
<dbReference type="InterPro" id="IPR043128">
    <property type="entry name" value="Rev_trsase/Diguanyl_cyclase"/>
</dbReference>
<dbReference type="FunCoup" id="A0A7R8UQ54">
    <property type="interactions" value="1276"/>
</dbReference>
<feature type="compositionally biased region" description="Polar residues" evidence="1">
    <location>
        <begin position="577"/>
        <end position="590"/>
    </location>
</feature>
<dbReference type="Gene3D" id="3.40.1170.60">
    <property type="match status" value="1"/>
</dbReference>
<sequence length="669" mass="74349">MSEKGEMDDLEDCNTEPHNRTIIHIDMDYFYAQVEEIRDPSLRTKPMGIQQRNCVVTANYPAREFGVKKMMTLAEAKKLCPHLVLVNGEDLTNYRQMSAKIFEVLQKFTPLVEKLCLDENYLDVTEIVNQRMTGNFNDEIFDVKGFIYPSGGKLDACGCGCAQRLAVGTHLAQEIRDELYKTLGITCCAGISYNKFLAKLVGSMNKPNKQTVLVSTKSVQFMRELGSLSKITGIGQKTEQLLNESDIRTVEELQNCDFNVIKKKFGLESAQRLKDLSFGRDPSSVRTTGKPKSIGLEDSCKPISVRKDVEERFRLLLMRLVSQVSEDGRIPVTIKIIVRKYDAKKKSSHRETKQANVLPSLFKLLHDGQIMLADGAQEKLLKIIMRLFERAVDMAKPFNITLLGLAFSKFQERKFGSSSIANFFIKKSDLEVQSVTSLKSDGTESNSESNAPDEILPSSSAFMQRATNSSPASSSMSMDFESFSDVSDFSEPEVEPSPKKSRLGLLIAKRRCLSSSDTSDIASPSKLRVAELRLNSRDSEKDFGNLPTTTAVPAATSSKSQSNKTTTSQIDSPMKVTDSSATIVSNGRPNSNEDNRMETTITGNLANIPCPSGVDPQVFKELPQEVRNELITSWRNSLATKSNHHGATATPAATTAGRNTLHRYFIRNK</sequence>
<dbReference type="SUPFAM" id="SSF56672">
    <property type="entry name" value="DNA/RNA polymerases"/>
    <property type="match status" value="1"/>
</dbReference>
<dbReference type="InParanoid" id="A0A7R8UQ54"/>
<evidence type="ECO:0000256" key="1">
    <source>
        <dbReference type="SAM" id="MobiDB-lite"/>
    </source>
</evidence>
<dbReference type="OrthoDB" id="1747274at2759"/>
<dbReference type="PANTHER" id="PTHR46404">
    <property type="entry name" value="DNA POLYMERASE IOTA"/>
    <property type="match status" value="1"/>
</dbReference>
<feature type="compositionally biased region" description="Low complexity" evidence="1">
    <location>
        <begin position="547"/>
        <end position="569"/>
    </location>
</feature>
<dbReference type="InterPro" id="IPR043502">
    <property type="entry name" value="DNA/RNA_pol_sf"/>
</dbReference>
<feature type="region of interest" description="Disordered" evidence="1">
    <location>
        <begin position="539"/>
        <end position="595"/>
    </location>
</feature>
<proteinExistence type="predicted"/>
<dbReference type="PIRSF" id="PIRSF036603">
    <property type="entry name" value="DPol_eta"/>
    <property type="match status" value="1"/>
</dbReference>
<dbReference type="PROSITE" id="PS50173">
    <property type="entry name" value="UMUC"/>
    <property type="match status" value="1"/>
</dbReference>
<accession>A0A7R8UQ54</accession>
<keyword evidence="4" id="KW-1185">Reference proteome</keyword>
<dbReference type="InterPro" id="IPR036775">
    <property type="entry name" value="DNA_pol_Y-fam_lit_finger_sf"/>
</dbReference>
<feature type="region of interest" description="Disordered" evidence="1">
    <location>
        <begin position="438"/>
        <end position="459"/>
    </location>
</feature>
<dbReference type="InterPro" id="IPR001126">
    <property type="entry name" value="UmuC"/>
</dbReference>
<organism evidence="3 4">
    <name type="scientific">Hermetia illucens</name>
    <name type="common">Black soldier fly</name>
    <dbReference type="NCBI Taxonomy" id="343691"/>
    <lineage>
        <taxon>Eukaryota</taxon>
        <taxon>Metazoa</taxon>
        <taxon>Ecdysozoa</taxon>
        <taxon>Arthropoda</taxon>
        <taxon>Hexapoda</taxon>
        <taxon>Insecta</taxon>
        <taxon>Pterygota</taxon>
        <taxon>Neoptera</taxon>
        <taxon>Endopterygota</taxon>
        <taxon>Diptera</taxon>
        <taxon>Brachycera</taxon>
        <taxon>Stratiomyomorpha</taxon>
        <taxon>Stratiomyidae</taxon>
        <taxon>Hermetiinae</taxon>
        <taxon>Hermetia</taxon>
    </lineage>
</organism>
<dbReference type="Pfam" id="PF00817">
    <property type="entry name" value="IMS"/>
    <property type="match status" value="1"/>
</dbReference>
<gene>
    <name evidence="3" type="ORF">HERILL_LOCUS7829</name>
</gene>
<name>A0A7R8UQ54_HERIL</name>
<dbReference type="Pfam" id="PF11799">
    <property type="entry name" value="IMS_C"/>
    <property type="match status" value="1"/>
</dbReference>
<dbReference type="GO" id="GO:0019985">
    <property type="term" value="P:translesion synthesis"/>
    <property type="evidence" value="ECO:0007669"/>
    <property type="project" value="TreeGrafter"/>
</dbReference>
<reference evidence="3 4" key="1">
    <citation type="submission" date="2020-11" db="EMBL/GenBank/DDBJ databases">
        <authorList>
            <person name="Wallbank WR R."/>
            <person name="Pardo Diaz C."/>
            <person name="Kozak K."/>
            <person name="Martin S."/>
            <person name="Jiggins C."/>
            <person name="Moest M."/>
            <person name="Warren A I."/>
            <person name="Generalovic N T."/>
            <person name="Byers J.R.P. K."/>
            <person name="Montejo-Kovacevich G."/>
            <person name="Yen C E."/>
        </authorList>
    </citation>
    <scope>NUCLEOTIDE SEQUENCE [LARGE SCALE GENOMIC DNA]</scope>
</reference>
<dbReference type="SUPFAM" id="SSF100879">
    <property type="entry name" value="Lesion bypass DNA polymerase (Y-family), little finger domain"/>
    <property type="match status" value="1"/>
</dbReference>
<protein>
    <recommendedName>
        <fullName evidence="2">UmuC domain-containing protein</fullName>
    </recommendedName>
</protein>
<dbReference type="FunFam" id="3.30.1490.100:FF:000013">
    <property type="entry name" value="DNApol-iota, isoform A"/>
    <property type="match status" value="1"/>
</dbReference>
<dbReference type="Gene3D" id="3.30.1490.100">
    <property type="entry name" value="DNA polymerase, Y-family, little finger domain"/>
    <property type="match status" value="1"/>
</dbReference>